<evidence type="ECO:0000256" key="2">
    <source>
        <dbReference type="ARBA" id="ARBA00023002"/>
    </source>
</evidence>
<keyword evidence="2 4" id="KW-0560">Oxidoreductase</keyword>
<dbReference type="InterPro" id="IPR016163">
    <property type="entry name" value="Ald_DH_C"/>
</dbReference>
<gene>
    <name evidence="6" type="ORF">ACFQ2S_13395</name>
</gene>
<proteinExistence type="inferred from homology"/>
<comment type="caution">
    <text evidence="6">The sequence shown here is derived from an EMBL/GenBank/DDBJ whole genome shotgun (WGS) entry which is preliminary data.</text>
</comment>
<evidence type="ECO:0000313" key="6">
    <source>
        <dbReference type="EMBL" id="MFD0980644.1"/>
    </source>
</evidence>
<name>A0ABW3IRL6_9RHOB</name>
<accession>A0ABW3IRL6</accession>
<evidence type="ECO:0000256" key="4">
    <source>
        <dbReference type="RuleBase" id="RU003345"/>
    </source>
</evidence>
<reference evidence="7" key="1">
    <citation type="journal article" date="2019" name="Int. J. Syst. Evol. Microbiol.">
        <title>The Global Catalogue of Microorganisms (GCM) 10K type strain sequencing project: providing services to taxonomists for standard genome sequencing and annotation.</title>
        <authorList>
            <consortium name="The Broad Institute Genomics Platform"/>
            <consortium name="The Broad Institute Genome Sequencing Center for Infectious Disease"/>
            <person name="Wu L."/>
            <person name="Ma J."/>
        </authorList>
    </citation>
    <scope>NUCLEOTIDE SEQUENCE [LARGE SCALE GENOMIC DNA]</scope>
    <source>
        <strain evidence="7">CCUG 60524</strain>
    </source>
</reference>
<feature type="domain" description="Aldehyde dehydrogenase" evidence="5">
    <location>
        <begin position="27"/>
        <end position="482"/>
    </location>
</feature>
<dbReference type="EMBL" id="JBHTJT010000025">
    <property type="protein sequence ID" value="MFD0980644.1"/>
    <property type="molecule type" value="Genomic_DNA"/>
</dbReference>
<evidence type="ECO:0000259" key="5">
    <source>
        <dbReference type="Pfam" id="PF00171"/>
    </source>
</evidence>
<keyword evidence="7" id="KW-1185">Reference proteome</keyword>
<dbReference type="Gene3D" id="3.40.605.10">
    <property type="entry name" value="Aldehyde Dehydrogenase, Chain A, domain 1"/>
    <property type="match status" value="1"/>
</dbReference>
<dbReference type="PROSITE" id="PS00070">
    <property type="entry name" value="ALDEHYDE_DEHYDR_CYS"/>
    <property type="match status" value="1"/>
</dbReference>
<dbReference type="RefSeq" id="WP_386075165.1">
    <property type="nucleotide sequence ID" value="NZ_JBHTJT010000025.1"/>
</dbReference>
<sequence length="488" mass="51898">MDLFDLSPGTISNASMLIDGARVAGGGDRIEVDNPADESIIATIPDGTAEDAIAALEAARRAQPAWAALPAIRRGEAVLALAAEVEARAEELARIITLEQGKPIGQARGEVGAVLTFLRHAAGGARRIEGDIVASDNPDEEIHVRRHPHGVVVGLTAWNYPAALCARKLGPALVTGNTFVLLAHEITPLSGLFICALAERAGIPKGVVNVVTGRGAVVGQALVESPLSDLVTMTGSTRAGKQIYKTGAQTMKVLRLELGGKAPFIVMDDADIDAAVEAAVVARYTNCGQICTCNERMYLHSAIAEEFLEKFVARSRALTIGDPMTDPDMGPKVSAVEVDKVAAMIATAREEGAEVLLEGGPLRDGAHARGYWMAPTVLSVKDNASTLVRNEVFGPVVPVLTVDSFEQAVAQANDTDYGLSAYVFTRDYKRIAQTPYALKFGEIYLNRANGEQVQGFHTGWKESGLGGEDGKYGFDGYLRKQTTYLNWG</sequence>
<dbReference type="SUPFAM" id="SSF53720">
    <property type="entry name" value="ALDH-like"/>
    <property type="match status" value="1"/>
</dbReference>
<dbReference type="Proteomes" id="UP001597108">
    <property type="component" value="Unassembled WGS sequence"/>
</dbReference>
<protein>
    <submittedName>
        <fullName evidence="6">Aldehyde dehydrogenase family protein</fullName>
    </submittedName>
</protein>
<evidence type="ECO:0000256" key="1">
    <source>
        <dbReference type="ARBA" id="ARBA00009986"/>
    </source>
</evidence>
<dbReference type="Pfam" id="PF00171">
    <property type="entry name" value="Aldedh"/>
    <property type="match status" value="1"/>
</dbReference>
<dbReference type="InterPro" id="IPR015590">
    <property type="entry name" value="Aldehyde_DH_dom"/>
</dbReference>
<dbReference type="PROSITE" id="PS00687">
    <property type="entry name" value="ALDEHYDE_DEHYDR_GLU"/>
    <property type="match status" value="1"/>
</dbReference>
<dbReference type="PANTHER" id="PTHR43353">
    <property type="entry name" value="SUCCINATE-SEMIALDEHYDE DEHYDROGENASE, MITOCHONDRIAL"/>
    <property type="match status" value="1"/>
</dbReference>
<comment type="similarity">
    <text evidence="1 4">Belongs to the aldehyde dehydrogenase family.</text>
</comment>
<dbReference type="InterPro" id="IPR016160">
    <property type="entry name" value="Ald_DH_CS_CYS"/>
</dbReference>
<dbReference type="InterPro" id="IPR016161">
    <property type="entry name" value="Ald_DH/histidinol_DH"/>
</dbReference>
<organism evidence="6 7">
    <name type="scientific">Tropicimonas aquimaris</name>
    <dbReference type="NCBI Taxonomy" id="914152"/>
    <lineage>
        <taxon>Bacteria</taxon>
        <taxon>Pseudomonadati</taxon>
        <taxon>Pseudomonadota</taxon>
        <taxon>Alphaproteobacteria</taxon>
        <taxon>Rhodobacterales</taxon>
        <taxon>Roseobacteraceae</taxon>
        <taxon>Tropicimonas</taxon>
    </lineage>
</organism>
<dbReference type="InterPro" id="IPR050740">
    <property type="entry name" value="Aldehyde_DH_Superfamily"/>
</dbReference>
<dbReference type="Gene3D" id="3.40.309.10">
    <property type="entry name" value="Aldehyde Dehydrogenase, Chain A, domain 2"/>
    <property type="match status" value="1"/>
</dbReference>
<dbReference type="PANTHER" id="PTHR43353:SF5">
    <property type="entry name" value="SUCCINATE-SEMIALDEHYDE DEHYDROGENASE, MITOCHONDRIAL"/>
    <property type="match status" value="1"/>
</dbReference>
<dbReference type="InterPro" id="IPR029510">
    <property type="entry name" value="Ald_DH_CS_GLU"/>
</dbReference>
<dbReference type="InterPro" id="IPR016162">
    <property type="entry name" value="Ald_DH_N"/>
</dbReference>
<evidence type="ECO:0000313" key="7">
    <source>
        <dbReference type="Proteomes" id="UP001597108"/>
    </source>
</evidence>
<feature type="active site" evidence="3">
    <location>
        <position position="257"/>
    </location>
</feature>
<evidence type="ECO:0000256" key="3">
    <source>
        <dbReference type="PROSITE-ProRule" id="PRU10007"/>
    </source>
</evidence>